<accession>A0A368ZFR9</accession>
<dbReference type="GO" id="GO:0003700">
    <property type="term" value="F:DNA-binding transcription factor activity"/>
    <property type="evidence" value="ECO:0007669"/>
    <property type="project" value="InterPro"/>
</dbReference>
<gene>
    <name evidence="5" type="ORF">DFQ08_10249</name>
</gene>
<keyword evidence="3" id="KW-0804">Transcription</keyword>
<evidence type="ECO:0000256" key="1">
    <source>
        <dbReference type="ARBA" id="ARBA00023015"/>
    </source>
</evidence>
<evidence type="ECO:0000256" key="2">
    <source>
        <dbReference type="ARBA" id="ARBA00023125"/>
    </source>
</evidence>
<reference evidence="5 6" key="1">
    <citation type="submission" date="2018-07" db="EMBL/GenBank/DDBJ databases">
        <title>Genomic Encyclopedia of Type Strains, Phase III (KMG-III): the genomes of soil and plant-associated and newly described type strains.</title>
        <authorList>
            <person name="Whitman W."/>
        </authorList>
    </citation>
    <scope>NUCLEOTIDE SEQUENCE [LARGE SCALE GENOMIC DNA]</scope>
    <source>
        <strain evidence="5 6">CECT 7958</strain>
    </source>
</reference>
<protein>
    <submittedName>
        <fullName evidence="5">AraC family transcriptional regulator</fullName>
    </submittedName>
</protein>
<dbReference type="PRINTS" id="PR00032">
    <property type="entry name" value="HTHARAC"/>
</dbReference>
<dbReference type="RefSeq" id="WP_114308723.1">
    <property type="nucleotide sequence ID" value="NZ_QPJO01000002.1"/>
</dbReference>
<dbReference type="Proteomes" id="UP000253436">
    <property type="component" value="Unassembled WGS sequence"/>
</dbReference>
<evidence type="ECO:0000256" key="3">
    <source>
        <dbReference type="ARBA" id="ARBA00023163"/>
    </source>
</evidence>
<dbReference type="AlphaFoldDB" id="A0A368ZFR9"/>
<dbReference type="EMBL" id="QPJO01000002">
    <property type="protein sequence ID" value="RCW92030.1"/>
    <property type="molecule type" value="Genomic_DNA"/>
</dbReference>
<comment type="caution">
    <text evidence="5">The sequence shown here is derived from an EMBL/GenBank/DDBJ whole genome shotgun (WGS) entry which is preliminary data.</text>
</comment>
<dbReference type="PANTHER" id="PTHR47893">
    <property type="entry name" value="REGULATORY PROTEIN PCHR"/>
    <property type="match status" value="1"/>
</dbReference>
<name>A0A368ZFR9_9FLAO</name>
<keyword evidence="1" id="KW-0805">Transcription regulation</keyword>
<dbReference type="InterPro" id="IPR053142">
    <property type="entry name" value="PchR_regulatory_protein"/>
</dbReference>
<keyword evidence="6" id="KW-1185">Reference proteome</keyword>
<dbReference type="Gene3D" id="1.10.10.60">
    <property type="entry name" value="Homeodomain-like"/>
    <property type="match status" value="1"/>
</dbReference>
<dbReference type="InterPro" id="IPR009057">
    <property type="entry name" value="Homeodomain-like_sf"/>
</dbReference>
<sequence length="338" mass="38093">MKTIDIKATNLQAMFQTLKGAIGGTFKSQRNEGELYIDNGLGKGFIRGIELERDTIFVEFDIKFKEDVKFAIKSPQRAVANFLYCKEGKLSHSFINSNKTKTVETFQTGISANITTNENHISFYKDVYVNSAIISVNTSKTSSREHPINQMVSEIFIKNRTEDYSYTGSYNLKIADSINQLKAIKQSGVVRTLLIQGLVNVILAMEIEQHSIDLKSAENPTGSLTSFELKQVKELSDYINNFPETNLSVTELAAKISISPAKVQEGFKLMHGKTLNNYIRYVRVKKSEELIKNTDLNISEIVYSLGFSSRSYFSKIFKAQYNCSPIEYKQNIKLAATA</sequence>
<evidence type="ECO:0000313" key="6">
    <source>
        <dbReference type="Proteomes" id="UP000253436"/>
    </source>
</evidence>
<dbReference type="InterPro" id="IPR020449">
    <property type="entry name" value="Tscrpt_reg_AraC-type_HTH"/>
</dbReference>
<evidence type="ECO:0000259" key="4">
    <source>
        <dbReference type="PROSITE" id="PS01124"/>
    </source>
</evidence>
<keyword evidence="2" id="KW-0238">DNA-binding</keyword>
<dbReference type="GO" id="GO:0043565">
    <property type="term" value="F:sequence-specific DNA binding"/>
    <property type="evidence" value="ECO:0007669"/>
    <property type="project" value="InterPro"/>
</dbReference>
<dbReference type="SUPFAM" id="SSF46689">
    <property type="entry name" value="Homeodomain-like"/>
    <property type="match status" value="1"/>
</dbReference>
<dbReference type="InterPro" id="IPR018060">
    <property type="entry name" value="HTH_AraC"/>
</dbReference>
<dbReference type="PROSITE" id="PS01124">
    <property type="entry name" value="HTH_ARAC_FAMILY_2"/>
    <property type="match status" value="1"/>
</dbReference>
<evidence type="ECO:0000313" key="5">
    <source>
        <dbReference type="EMBL" id="RCW92030.1"/>
    </source>
</evidence>
<dbReference type="Pfam" id="PF12833">
    <property type="entry name" value="HTH_18"/>
    <property type="match status" value="1"/>
</dbReference>
<dbReference type="SMART" id="SM00342">
    <property type="entry name" value="HTH_ARAC"/>
    <property type="match status" value="1"/>
</dbReference>
<dbReference type="PANTHER" id="PTHR47893:SF1">
    <property type="entry name" value="REGULATORY PROTEIN PCHR"/>
    <property type="match status" value="1"/>
</dbReference>
<organism evidence="5 6">
    <name type="scientific">Winogradskyella arenosi</name>
    <dbReference type="NCBI Taxonomy" id="533325"/>
    <lineage>
        <taxon>Bacteria</taxon>
        <taxon>Pseudomonadati</taxon>
        <taxon>Bacteroidota</taxon>
        <taxon>Flavobacteriia</taxon>
        <taxon>Flavobacteriales</taxon>
        <taxon>Flavobacteriaceae</taxon>
        <taxon>Winogradskyella</taxon>
    </lineage>
</organism>
<proteinExistence type="predicted"/>
<feature type="domain" description="HTH araC/xylS-type" evidence="4">
    <location>
        <begin position="233"/>
        <end position="331"/>
    </location>
</feature>
<dbReference type="OrthoDB" id="2666928at2"/>